<name>A0A5S5CXS9_9ACTN</name>
<feature type="region of interest" description="Disordered" evidence="1">
    <location>
        <begin position="258"/>
        <end position="277"/>
    </location>
</feature>
<dbReference type="GO" id="GO:0008800">
    <property type="term" value="F:beta-lactamase activity"/>
    <property type="evidence" value="ECO:0007669"/>
    <property type="project" value="InterPro"/>
</dbReference>
<evidence type="ECO:0000256" key="1">
    <source>
        <dbReference type="SAM" id="MobiDB-lite"/>
    </source>
</evidence>
<evidence type="ECO:0000313" key="4">
    <source>
        <dbReference type="Proteomes" id="UP000322499"/>
    </source>
</evidence>
<protein>
    <submittedName>
        <fullName evidence="3">Beta-lactamase class A</fullName>
    </submittedName>
</protein>
<dbReference type="PANTHER" id="PTHR35333">
    <property type="entry name" value="BETA-LACTAMASE"/>
    <property type="match status" value="1"/>
</dbReference>
<feature type="domain" description="Beta-lactamase class A catalytic" evidence="2">
    <location>
        <begin position="18"/>
        <end position="231"/>
    </location>
</feature>
<dbReference type="GO" id="GO:0030655">
    <property type="term" value="P:beta-lactam antibiotic catabolic process"/>
    <property type="evidence" value="ECO:0007669"/>
    <property type="project" value="InterPro"/>
</dbReference>
<dbReference type="InterPro" id="IPR000871">
    <property type="entry name" value="Beta-lactam_class-A"/>
</dbReference>
<dbReference type="Proteomes" id="UP000322499">
    <property type="component" value="Unassembled WGS sequence"/>
</dbReference>
<accession>A0A5S5CXS9</accession>
<evidence type="ECO:0000313" key="3">
    <source>
        <dbReference type="EMBL" id="TYP88601.1"/>
    </source>
</evidence>
<dbReference type="EMBL" id="VNHW01000004">
    <property type="protein sequence ID" value="TYP88601.1"/>
    <property type="molecule type" value="Genomic_DNA"/>
</dbReference>
<dbReference type="AlphaFoldDB" id="A0A5S5CXS9"/>
<dbReference type="Gene3D" id="3.40.710.10">
    <property type="entry name" value="DD-peptidase/beta-lactamase superfamily"/>
    <property type="match status" value="1"/>
</dbReference>
<feature type="compositionally biased region" description="Basic and acidic residues" evidence="1">
    <location>
        <begin position="267"/>
        <end position="277"/>
    </location>
</feature>
<evidence type="ECO:0000259" key="2">
    <source>
        <dbReference type="Pfam" id="PF13354"/>
    </source>
</evidence>
<comment type="caution">
    <text evidence="3">The sequence shown here is derived from an EMBL/GenBank/DDBJ whole genome shotgun (WGS) entry which is preliminary data.</text>
</comment>
<dbReference type="InterPro" id="IPR045155">
    <property type="entry name" value="Beta-lactam_cat"/>
</dbReference>
<dbReference type="PANTHER" id="PTHR35333:SF3">
    <property type="entry name" value="BETA-LACTAMASE-TYPE TRANSPEPTIDASE FOLD CONTAINING PROTEIN"/>
    <property type="match status" value="1"/>
</dbReference>
<dbReference type="InterPro" id="IPR012338">
    <property type="entry name" value="Beta-lactam/transpept-like"/>
</dbReference>
<reference evidence="3 4" key="1">
    <citation type="submission" date="2019-07" db="EMBL/GenBank/DDBJ databases">
        <title>Genomic Encyclopedia of Archaeal and Bacterial Type Strains, Phase II (KMG-II): from individual species to whole genera.</title>
        <authorList>
            <person name="Goeker M."/>
        </authorList>
    </citation>
    <scope>NUCLEOTIDE SEQUENCE [LARGE SCALE GENOMIC DNA]</scope>
    <source>
        <strain evidence="3 4">DSM 46842</strain>
    </source>
</reference>
<proteinExistence type="predicted"/>
<organism evidence="3 4">
    <name type="scientific">Blastococcus xanthinilyticus</name>
    <dbReference type="NCBI Taxonomy" id="1564164"/>
    <lineage>
        <taxon>Bacteria</taxon>
        <taxon>Bacillati</taxon>
        <taxon>Actinomycetota</taxon>
        <taxon>Actinomycetes</taxon>
        <taxon>Geodermatophilales</taxon>
        <taxon>Geodermatophilaceae</taxon>
        <taxon>Blastococcus</taxon>
    </lineage>
</organism>
<dbReference type="GO" id="GO:0046677">
    <property type="term" value="P:response to antibiotic"/>
    <property type="evidence" value="ECO:0007669"/>
    <property type="project" value="InterPro"/>
</dbReference>
<sequence length="277" mass="28229">MPGTGPHQHVNGIRVAACVQRLGDGAEIGAGADEVVPLASVGKVLLLAEVARRVDAGALDSGERLPLLPGDRAVGGTGLLARLSPTDWSVQDLVTAVASVSDNAATNVLLRAVGLGSVQETARAAGLVRTTVHDVIRAHRGPGTAPQFASGTVRELAGLLRDVALDRFVSPRASQLLRGWLALNVDRSLVADGITRGGNRPVVVNKTGTDVGVLADVGITRGLACVVYAVVATFPPGAEGSAVDALRHAGSVVRDLALAGPGPSPDPGHRRPISRDS</sequence>
<gene>
    <name evidence="3" type="ORF">BD833_104309</name>
</gene>
<dbReference type="SUPFAM" id="SSF56601">
    <property type="entry name" value="beta-lactamase/transpeptidase-like"/>
    <property type="match status" value="1"/>
</dbReference>
<dbReference type="Pfam" id="PF13354">
    <property type="entry name" value="Beta-lactamase2"/>
    <property type="match status" value="1"/>
</dbReference>
<keyword evidence="4" id="KW-1185">Reference proteome</keyword>